<feature type="region of interest" description="Disordered" evidence="1">
    <location>
        <begin position="322"/>
        <end position="354"/>
    </location>
</feature>
<dbReference type="EMBL" id="JBBXJM010000004">
    <property type="protein sequence ID" value="KAL1409000.1"/>
    <property type="molecule type" value="Genomic_DNA"/>
</dbReference>
<proteinExistence type="predicted"/>
<evidence type="ECO:0000256" key="1">
    <source>
        <dbReference type="SAM" id="MobiDB-lite"/>
    </source>
</evidence>
<comment type="caution">
    <text evidence="3">The sequence shown here is derived from an EMBL/GenBank/DDBJ whole genome shotgun (WGS) entry which is preliminary data.</text>
</comment>
<name>A0ABR3Q2N7_9TREE</name>
<sequence length="378" mass="39610">MFTTAATTFSLLGSLASAQVNLDPEGPSLRFNWTLAVTDVPLELTPGPLSYWTQTTSGPYPHMQSGEKNNNYGVDFEFWGEGFEVLGNSPDHWNATDPNGRTRIYSNVDSSIKSGDDILAPVSDTVITSHVSPRFQKAEYSLSLGEGTWGIDGVVLRTGMATDAPDLASARTMVQELVVNGSVNPFFNTTGRWEVSQAAGDLPLRATCFEGSKMAFAIPHGAAYAVLNGTRDRQSVDAEIRVRDSAAEITLDGYYNLRMRARNTTTALVWMAPLDPTKNWLFEWDCVTGNEQGTNSLTSITFYAAVTNATWDDKVVNAPGASGSAGASGAGSNGAASATGSAKPSSSGKANAAGSSMPSKAGVAAALVGGVAAVAALL</sequence>
<keyword evidence="4" id="KW-1185">Reference proteome</keyword>
<feature type="signal peptide" evidence="2">
    <location>
        <begin position="1"/>
        <end position="18"/>
    </location>
</feature>
<keyword evidence="2" id="KW-0732">Signal</keyword>
<feature type="chain" id="PRO_5045990141" evidence="2">
    <location>
        <begin position="19"/>
        <end position="378"/>
    </location>
</feature>
<evidence type="ECO:0000313" key="3">
    <source>
        <dbReference type="EMBL" id="KAL1409000.1"/>
    </source>
</evidence>
<protein>
    <submittedName>
        <fullName evidence="3">Uncharacterized protein</fullName>
    </submittedName>
</protein>
<dbReference type="RefSeq" id="XP_069208944.1">
    <property type="nucleotide sequence ID" value="XM_069354302.1"/>
</dbReference>
<organism evidence="3 4">
    <name type="scientific">Vanrija albida</name>
    <dbReference type="NCBI Taxonomy" id="181172"/>
    <lineage>
        <taxon>Eukaryota</taxon>
        <taxon>Fungi</taxon>
        <taxon>Dikarya</taxon>
        <taxon>Basidiomycota</taxon>
        <taxon>Agaricomycotina</taxon>
        <taxon>Tremellomycetes</taxon>
        <taxon>Trichosporonales</taxon>
        <taxon>Trichosporonaceae</taxon>
        <taxon>Vanrija</taxon>
    </lineage>
</organism>
<feature type="compositionally biased region" description="Low complexity" evidence="1">
    <location>
        <begin position="333"/>
        <end position="354"/>
    </location>
</feature>
<dbReference type="Proteomes" id="UP001565368">
    <property type="component" value="Unassembled WGS sequence"/>
</dbReference>
<evidence type="ECO:0000256" key="2">
    <source>
        <dbReference type="SAM" id="SignalP"/>
    </source>
</evidence>
<accession>A0ABR3Q2N7</accession>
<dbReference type="GeneID" id="95986867"/>
<gene>
    <name evidence="3" type="ORF">Q8F55_005824</name>
</gene>
<evidence type="ECO:0000313" key="4">
    <source>
        <dbReference type="Proteomes" id="UP001565368"/>
    </source>
</evidence>
<reference evidence="3 4" key="1">
    <citation type="submission" date="2023-08" db="EMBL/GenBank/DDBJ databases">
        <title>Annotated Genome Sequence of Vanrija albida AlHP1.</title>
        <authorList>
            <person name="Herzog R."/>
        </authorList>
    </citation>
    <scope>NUCLEOTIDE SEQUENCE [LARGE SCALE GENOMIC DNA]</scope>
    <source>
        <strain evidence="3 4">AlHP1</strain>
    </source>
</reference>